<evidence type="ECO:0000313" key="6">
    <source>
        <dbReference type="Proteomes" id="UP000269375"/>
    </source>
</evidence>
<dbReference type="GO" id="GO:0006508">
    <property type="term" value="P:proteolysis"/>
    <property type="evidence" value="ECO:0007669"/>
    <property type="project" value="UniProtKB-KW"/>
</dbReference>
<protein>
    <submittedName>
        <fullName evidence="5">Protease</fullName>
    </submittedName>
    <submittedName>
        <fullName evidence="4">U32 family peptidase</fullName>
    </submittedName>
</protein>
<dbReference type="InterPro" id="IPR001539">
    <property type="entry name" value="Peptidase_U32"/>
</dbReference>
<keyword evidence="2" id="KW-0378">Hydrolase</keyword>
<dbReference type="EMBL" id="RJTX01000002">
    <property type="protein sequence ID" value="ROH97861.1"/>
    <property type="molecule type" value="Genomic_DNA"/>
</dbReference>
<comment type="similarity">
    <text evidence="3">Belongs to the peptidase U32 family.</text>
</comment>
<evidence type="ECO:0000313" key="4">
    <source>
        <dbReference type="EMBL" id="ROH97861.1"/>
    </source>
</evidence>
<dbReference type="GO" id="GO:0008233">
    <property type="term" value="F:peptidase activity"/>
    <property type="evidence" value="ECO:0007669"/>
    <property type="project" value="UniProtKB-KW"/>
</dbReference>
<evidence type="ECO:0000256" key="2">
    <source>
        <dbReference type="ARBA" id="ARBA00022801"/>
    </source>
</evidence>
<proteinExistence type="inferred from homology"/>
<keyword evidence="1 5" id="KW-0645">Protease</keyword>
<sequence>MNTKGEVELLAPAGSFDCLQAAINAGANAIYFGVEQLNMRTRSAKTFIIEDIKKVTDLCRQHGLKAYLTLNTVMYEHDMQLLRTILKESKRVGIDAVIASDFSVMQYCNEMGIPLHISTQANVSNIESVQFFSRFADVIVLARELTLKQVKYITNEIKRKQIKGPSGQLIKIELFVHGALCMAISGKCYLSLHTHNASANRGACVQNCRRAYIVKDAETGEELLIDNEYIMSPKDLCTIDILDQVLESGIDVLKIEGRTKGADYVHIVTQCYREAIEAVVDGTFNPDKVIIWKTEMEKVYNRGFWEGNYLGRNLGEWTQHPGSVATEKKVYIGKGTKYYPKIGIAEFTLETGNLKQGDRIMITGPDCGMVKEQLTMLVVNGAQAPEASKGDKITFPLSIKITASNKLYKLLNTTADE</sequence>
<dbReference type="Proteomes" id="UP000295709">
    <property type="component" value="Unassembled WGS sequence"/>
</dbReference>
<dbReference type="EMBL" id="SOQW01000002">
    <property type="protein sequence ID" value="TDX92963.1"/>
    <property type="molecule type" value="Genomic_DNA"/>
</dbReference>
<organism evidence="4 6">
    <name type="scientific">Chryseobacterium daecheongense</name>
    <dbReference type="NCBI Taxonomy" id="192389"/>
    <lineage>
        <taxon>Bacteria</taxon>
        <taxon>Pseudomonadati</taxon>
        <taxon>Bacteroidota</taxon>
        <taxon>Flavobacteriia</taxon>
        <taxon>Flavobacteriales</taxon>
        <taxon>Weeksellaceae</taxon>
        <taxon>Chryseobacterium group</taxon>
        <taxon>Chryseobacterium</taxon>
    </lineage>
</organism>
<accession>A0A3N0VYH2</accession>
<gene>
    <name evidence="5" type="ORF">BCF50_1907</name>
    <name evidence="4" type="ORF">EGI05_10935</name>
</gene>
<dbReference type="OrthoDB" id="9807498at2"/>
<evidence type="ECO:0000256" key="1">
    <source>
        <dbReference type="ARBA" id="ARBA00022670"/>
    </source>
</evidence>
<dbReference type="PANTHER" id="PTHR30217:SF6">
    <property type="entry name" value="TRNA HYDROXYLATION PROTEIN P"/>
    <property type="match status" value="1"/>
</dbReference>
<dbReference type="InterPro" id="IPR051454">
    <property type="entry name" value="RNA/ubiquinone_mod_enzymes"/>
</dbReference>
<comment type="caution">
    <text evidence="4">The sequence shown here is derived from an EMBL/GenBank/DDBJ whole genome shotgun (WGS) entry which is preliminary data.</text>
</comment>
<dbReference type="AlphaFoldDB" id="A0A3N0VYH2"/>
<evidence type="ECO:0000313" key="5">
    <source>
        <dbReference type="EMBL" id="TDX92963.1"/>
    </source>
</evidence>
<dbReference type="Proteomes" id="UP000269375">
    <property type="component" value="Unassembled WGS sequence"/>
</dbReference>
<evidence type="ECO:0000313" key="7">
    <source>
        <dbReference type="Proteomes" id="UP000295709"/>
    </source>
</evidence>
<name>A0A3N0VYH2_9FLAO</name>
<dbReference type="PROSITE" id="PS01276">
    <property type="entry name" value="PEPTIDASE_U32"/>
    <property type="match status" value="1"/>
</dbReference>
<reference evidence="5 7" key="2">
    <citation type="submission" date="2019-03" db="EMBL/GenBank/DDBJ databases">
        <title>Genomic Encyclopedia of Archaeal and Bacterial Type Strains, Phase II (KMG-II): from individual species to whole genera.</title>
        <authorList>
            <person name="Goeker M."/>
        </authorList>
    </citation>
    <scope>NUCLEOTIDE SEQUENCE [LARGE SCALE GENOMIC DNA]</scope>
    <source>
        <strain evidence="5 7">DSM 15235</strain>
    </source>
</reference>
<dbReference type="RefSeq" id="WP_123263076.1">
    <property type="nucleotide sequence ID" value="NZ_RJTX01000002.1"/>
</dbReference>
<dbReference type="Pfam" id="PF01136">
    <property type="entry name" value="Peptidase_U32"/>
    <property type="match status" value="1"/>
</dbReference>
<reference evidence="6" key="1">
    <citation type="submission" date="2018-11" db="EMBL/GenBank/DDBJ databases">
        <title>Proposal to divide the Flavobacteriaceae and reorganize its genera based on Amino Acid Identity values calculated from whole genome sequences.</title>
        <authorList>
            <person name="Nicholson A.C."/>
            <person name="Gulvik C.A."/>
            <person name="Whitney A.M."/>
            <person name="Humrighouse B.W."/>
            <person name="Bell M."/>
            <person name="Holmes B."/>
            <person name="Steigerwalt A."/>
            <person name="Villarma A."/>
            <person name="Sheth M."/>
            <person name="Batra D."/>
            <person name="Pryor J."/>
            <person name="Bernardet J.-F."/>
            <person name="Hugo C."/>
            <person name="Kampfer P."/>
            <person name="Newman J."/>
            <person name="Mcquiston J.R."/>
        </authorList>
    </citation>
    <scope>NUCLEOTIDE SEQUENCE [LARGE SCALE GENOMIC DNA]</scope>
    <source>
        <strain evidence="6">DSM 15235</strain>
    </source>
</reference>
<evidence type="ECO:0000256" key="3">
    <source>
        <dbReference type="ARBA" id="ARBA00038374"/>
    </source>
</evidence>
<dbReference type="PANTHER" id="PTHR30217">
    <property type="entry name" value="PEPTIDASE U32 FAMILY"/>
    <property type="match status" value="1"/>
</dbReference>
<keyword evidence="7" id="KW-1185">Reference proteome</keyword>